<evidence type="ECO:0000313" key="2">
    <source>
        <dbReference type="Proteomes" id="UP000186955"/>
    </source>
</evidence>
<gene>
    <name evidence="1" type="ORF">PENSUB_2473</name>
</gene>
<dbReference type="EMBL" id="MNBE01000255">
    <property type="protein sequence ID" value="OKP11921.1"/>
    <property type="molecule type" value="Genomic_DNA"/>
</dbReference>
<reference evidence="1 2" key="1">
    <citation type="submission" date="2016-10" db="EMBL/GenBank/DDBJ databases">
        <title>Genome sequence of the ascomycete fungus Penicillium subrubescens.</title>
        <authorList>
            <person name="De Vries R.P."/>
            <person name="Peng M."/>
            <person name="Dilokpimol A."/>
            <person name="Hilden K."/>
            <person name="Makela M.R."/>
            <person name="Grigoriev I."/>
            <person name="Riley R."/>
            <person name="Granchi Z."/>
        </authorList>
    </citation>
    <scope>NUCLEOTIDE SEQUENCE [LARGE SCALE GENOMIC DNA]</scope>
    <source>
        <strain evidence="1 2">CBS 132785</strain>
    </source>
</reference>
<proteinExistence type="predicted"/>
<organism evidence="1 2">
    <name type="scientific">Penicillium subrubescens</name>
    <dbReference type="NCBI Taxonomy" id="1316194"/>
    <lineage>
        <taxon>Eukaryota</taxon>
        <taxon>Fungi</taxon>
        <taxon>Dikarya</taxon>
        <taxon>Ascomycota</taxon>
        <taxon>Pezizomycotina</taxon>
        <taxon>Eurotiomycetes</taxon>
        <taxon>Eurotiomycetidae</taxon>
        <taxon>Eurotiales</taxon>
        <taxon>Aspergillaceae</taxon>
        <taxon>Penicillium</taxon>
    </lineage>
</organism>
<accession>A0A1Q5UHH6</accession>
<sequence length="133" mass="14842">MEKYMTKAVLYGYELYQSGDKIIPVIARSRNPKAVVEGMLVFNLEESKRNAIFELESGLGHLEVVQAEIGCKPSGKRFIDAAAFLRAGSLDGLIPIKSTFWDPTAFVNSSFYHNIEQSVHRSAEDISGSWFHA</sequence>
<dbReference type="Proteomes" id="UP000186955">
    <property type="component" value="Unassembled WGS sequence"/>
</dbReference>
<protein>
    <submittedName>
        <fullName evidence="1">Uncharacterized protein</fullName>
    </submittedName>
</protein>
<name>A0A1Q5UHH6_9EURO</name>
<evidence type="ECO:0000313" key="1">
    <source>
        <dbReference type="EMBL" id="OKP11921.1"/>
    </source>
</evidence>
<keyword evidence="2" id="KW-1185">Reference proteome</keyword>
<dbReference type="AlphaFoldDB" id="A0A1Q5UHH6"/>
<comment type="caution">
    <text evidence="1">The sequence shown here is derived from an EMBL/GenBank/DDBJ whole genome shotgun (WGS) entry which is preliminary data.</text>
</comment>